<evidence type="ECO:0000313" key="2">
    <source>
        <dbReference type="EMBL" id="MCY9519209.1"/>
    </source>
</evidence>
<accession>A0ABT4DPG5</accession>
<feature type="compositionally biased region" description="Basic residues" evidence="1">
    <location>
        <begin position="7"/>
        <end position="23"/>
    </location>
</feature>
<organism evidence="2 3">
    <name type="scientific">Paenibacillus apiarius</name>
    <dbReference type="NCBI Taxonomy" id="46240"/>
    <lineage>
        <taxon>Bacteria</taxon>
        <taxon>Bacillati</taxon>
        <taxon>Bacillota</taxon>
        <taxon>Bacilli</taxon>
        <taxon>Bacillales</taxon>
        <taxon>Paenibacillaceae</taxon>
        <taxon>Paenibacillus</taxon>
    </lineage>
</organism>
<keyword evidence="3" id="KW-1185">Reference proteome</keyword>
<proteinExistence type="predicted"/>
<name>A0ABT4DPG5_9BACL</name>
<dbReference type="Proteomes" id="UP001207626">
    <property type="component" value="Unassembled WGS sequence"/>
</dbReference>
<protein>
    <recommendedName>
        <fullName evidence="4">Coat protein</fullName>
    </recommendedName>
</protein>
<evidence type="ECO:0008006" key="4">
    <source>
        <dbReference type="Google" id="ProtNLM"/>
    </source>
</evidence>
<dbReference type="InterPro" id="IPR008979">
    <property type="entry name" value="Galactose-bd-like_sf"/>
</dbReference>
<sequence>MQERSKRNSSAHKNRMKKSKRGLSKYSQTQPIVRNGGFESGTLFPWSDVGDVTVRSGLPRRGSYYALILASPSGSSSLSQRITLDRSRSYLLSIYVARTSRQTTGTLVVSLSNSVLRPLIVPLSDIELVRYGYKLLNIPANSLTTGNNILRIELNGGGTTAVSVALDDVRIAPR</sequence>
<reference evidence="2 3" key="1">
    <citation type="submission" date="2022-05" db="EMBL/GenBank/DDBJ databases">
        <title>Genome Sequencing of Bee-Associated Microbes.</title>
        <authorList>
            <person name="Dunlap C."/>
        </authorList>
    </citation>
    <scope>NUCLEOTIDE SEQUENCE [LARGE SCALE GENOMIC DNA]</scope>
    <source>
        <strain evidence="2 3">NRRL NRS-1438</strain>
    </source>
</reference>
<gene>
    <name evidence="2" type="ORF">M5X09_05865</name>
</gene>
<dbReference type="SUPFAM" id="SSF49785">
    <property type="entry name" value="Galactose-binding domain-like"/>
    <property type="match status" value="1"/>
</dbReference>
<dbReference type="EMBL" id="JAMDLW010000006">
    <property type="protein sequence ID" value="MCY9519209.1"/>
    <property type="molecule type" value="Genomic_DNA"/>
</dbReference>
<evidence type="ECO:0000313" key="3">
    <source>
        <dbReference type="Proteomes" id="UP001207626"/>
    </source>
</evidence>
<evidence type="ECO:0000256" key="1">
    <source>
        <dbReference type="SAM" id="MobiDB-lite"/>
    </source>
</evidence>
<feature type="region of interest" description="Disordered" evidence="1">
    <location>
        <begin position="1"/>
        <end position="27"/>
    </location>
</feature>
<comment type="caution">
    <text evidence="2">The sequence shown here is derived from an EMBL/GenBank/DDBJ whole genome shotgun (WGS) entry which is preliminary data.</text>
</comment>
<dbReference type="RefSeq" id="WP_140397864.1">
    <property type="nucleotide sequence ID" value="NZ_JAMDLV010000064.1"/>
</dbReference>
<dbReference type="Gene3D" id="2.60.120.260">
    <property type="entry name" value="Galactose-binding domain-like"/>
    <property type="match status" value="1"/>
</dbReference>